<evidence type="ECO:0000259" key="1">
    <source>
        <dbReference type="Pfam" id="PF13175"/>
    </source>
</evidence>
<dbReference type="InterPro" id="IPR041685">
    <property type="entry name" value="AAA_GajA/Old/RecF-like"/>
</dbReference>
<dbReference type="InterPro" id="IPR027417">
    <property type="entry name" value="P-loop_NTPase"/>
</dbReference>
<dbReference type="Pfam" id="PF13175">
    <property type="entry name" value="AAA_15"/>
    <property type="match status" value="1"/>
</dbReference>
<gene>
    <name evidence="2" type="ORF">MAMC_00988</name>
</gene>
<dbReference type="SUPFAM" id="SSF52540">
    <property type="entry name" value="P-loop containing nucleoside triphosphate hydrolases"/>
    <property type="match status" value="1"/>
</dbReference>
<dbReference type="GO" id="GO:0000731">
    <property type="term" value="P:DNA synthesis involved in DNA repair"/>
    <property type="evidence" value="ECO:0007669"/>
    <property type="project" value="TreeGrafter"/>
</dbReference>
<dbReference type="PANTHER" id="PTHR32182:SF22">
    <property type="entry name" value="ATP-DEPENDENT ENDONUCLEASE, OLD FAMILY-RELATED"/>
    <property type="match status" value="1"/>
</dbReference>
<name>A0A5E6MLA2_9BACT</name>
<keyword evidence="3" id="KW-1185">Reference proteome</keyword>
<dbReference type="Proteomes" id="UP000381693">
    <property type="component" value="Unassembled WGS sequence"/>
</dbReference>
<reference evidence="2" key="1">
    <citation type="submission" date="2019-09" db="EMBL/GenBank/DDBJ databases">
        <authorList>
            <person name="Cremers G."/>
        </authorList>
    </citation>
    <scope>NUCLEOTIDE SEQUENCE [LARGE SCALE GENOMIC DNA]</scope>
    <source>
        <strain evidence="2">3B</strain>
    </source>
</reference>
<dbReference type="EMBL" id="CABFUZ020000108">
    <property type="protein sequence ID" value="VVM06204.1"/>
    <property type="molecule type" value="Genomic_DNA"/>
</dbReference>
<dbReference type="GO" id="GO:0006302">
    <property type="term" value="P:double-strand break repair"/>
    <property type="evidence" value="ECO:0007669"/>
    <property type="project" value="TreeGrafter"/>
</dbReference>
<dbReference type="PANTHER" id="PTHR32182">
    <property type="entry name" value="DNA REPLICATION AND REPAIR PROTEIN RECF"/>
    <property type="match status" value="1"/>
</dbReference>
<protein>
    <recommendedName>
        <fullName evidence="1">Endonuclease GajA/Old nuclease/RecF-like AAA domain-containing protein</fullName>
    </recommendedName>
</protein>
<sequence length="63" mass="7334">MIRRIRLRNFLSFPELNLPLRSTNVLVGPNRSGKSNLLVALRFLLRALAAPQPAWAWFKRCWS</sequence>
<organism evidence="2 3">
    <name type="scientific">Methylacidimicrobium cyclopophantes</name>
    <dbReference type="NCBI Taxonomy" id="1041766"/>
    <lineage>
        <taxon>Bacteria</taxon>
        <taxon>Pseudomonadati</taxon>
        <taxon>Verrucomicrobiota</taxon>
        <taxon>Methylacidimicrobium</taxon>
    </lineage>
</organism>
<proteinExistence type="predicted"/>
<accession>A0A5E6MLA2</accession>
<dbReference type="OrthoDB" id="9810873at2"/>
<dbReference type="RefSeq" id="WP_142525038.1">
    <property type="nucleotide sequence ID" value="NZ_CABFUZ020000108.1"/>
</dbReference>
<comment type="caution">
    <text evidence="2">The sequence shown here is derived from an EMBL/GenBank/DDBJ whole genome shotgun (WGS) entry which is preliminary data.</text>
</comment>
<dbReference type="AlphaFoldDB" id="A0A5E6MLA2"/>
<dbReference type="Gene3D" id="3.40.50.300">
    <property type="entry name" value="P-loop containing nucleotide triphosphate hydrolases"/>
    <property type="match status" value="1"/>
</dbReference>
<evidence type="ECO:0000313" key="2">
    <source>
        <dbReference type="EMBL" id="VVM06204.1"/>
    </source>
</evidence>
<feature type="domain" description="Endonuclease GajA/Old nuclease/RecF-like AAA" evidence="1">
    <location>
        <begin position="1"/>
        <end position="46"/>
    </location>
</feature>
<evidence type="ECO:0000313" key="3">
    <source>
        <dbReference type="Proteomes" id="UP000381693"/>
    </source>
</evidence>